<gene>
    <name evidence="7" type="ORF">DES52_102279</name>
</gene>
<feature type="transmembrane region" description="Helical" evidence="5">
    <location>
        <begin position="203"/>
        <end position="219"/>
    </location>
</feature>
<evidence type="ECO:0000256" key="4">
    <source>
        <dbReference type="ARBA" id="ARBA00023136"/>
    </source>
</evidence>
<keyword evidence="4 5" id="KW-0472">Membrane</keyword>
<keyword evidence="2 5" id="KW-0812">Transmembrane</keyword>
<feature type="transmembrane region" description="Helical" evidence="5">
    <location>
        <begin position="325"/>
        <end position="347"/>
    </location>
</feature>
<sequence>MSFARILARVSSLTAPPPPHVEPEPFESPSLPAPRWIAWVIALVPVFPPLYLAAFWTLPSLRGSSRSARNALLLCAALQIAAALFTPRPLESLALAALRLLFFAAMIAAGLYLKESRHLRPLVWGYASVFAVAWGYEFLTHGTSRLLEARLSHPFYYTVSLGLIAVTTLWLLVSWKGAAPWWRLGLGAAALVTLVATGSRGPFLALAVGAAAAVLVGNLRYLRALGVTVLIVVAALGLVPGLRQFALVERFANGTLSGRDQVWQGALQAFGDSPIGGQGPYQIGPYIKFLYDDQCVVTAALADVGMTCPTWLEPYRGVWLTAHNVFLHSLAETGVLGTLGLLVLLVFAARAVWRTRDGLLVSIFFGYLGISLVDVVTVGPSPHFAELFWLVVGMAFARTAPTPSPRTAVNAPAATP</sequence>
<feature type="transmembrane region" description="Helical" evidence="5">
    <location>
        <begin position="70"/>
        <end position="87"/>
    </location>
</feature>
<dbReference type="OrthoDB" id="68147at2"/>
<evidence type="ECO:0000313" key="8">
    <source>
        <dbReference type="Proteomes" id="UP000248326"/>
    </source>
</evidence>
<feature type="transmembrane region" description="Helical" evidence="5">
    <location>
        <begin position="36"/>
        <end position="58"/>
    </location>
</feature>
<evidence type="ECO:0000256" key="3">
    <source>
        <dbReference type="ARBA" id="ARBA00022989"/>
    </source>
</evidence>
<organism evidence="7 8">
    <name type="scientific">Deinococcus yavapaiensis KR-236</name>
    <dbReference type="NCBI Taxonomy" id="694435"/>
    <lineage>
        <taxon>Bacteria</taxon>
        <taxon>Thermotogati</taxon>
        <taxon>Deinococcota</taxon>
        <taxon>Deinococci</taxon>
        <taxon>Deinococcales</taxon>
        <taxon>Deinococcaceae</taxon>
        <taxon>Deinococcus</taxon>
    </lineage>
</organism>
<dbReference type="Proteomes" id="UP000248326">
    <property type="component" value="Unassembled WGS sequence"/>
</dbReference>
<dbReference type="EMBL" id="QJSX01000002">
    <property type="protein sequence ID" value="PYE55913.1"/>
    <property type="molecule type" value="Genomic_DNA"/>
</dbReference>
<feature type="domain" description="O-antigen ligase-related" evidence="6">
    <location>
        <begin position="188"/>
        <end position="341"/>
    </location>
</feature>
<feature type="transmembrane region" description="Helical" evidence="5">
    <location>
        <begin position="122"/>
        <end position="139"/>
    </location>
</feature>
<feature type="transmembrane region" description="Helical" evidence="5">
    <location>
        <begin position="359"/>
        <end position="379"/>
    </location>
</feature>
<evidence type="ECO:0000256" key="2">
    <source>
        <dbReference type="ARBA" id="ARBA00022692"/>
    </source>
</evidence>
<dbReference type="PANTHER" id="PTHR37422:SF13">
    <property type="entry name" value="LIPOPOLYSACCHARIDE BIOSYNTHESIS PROTEIN PA4999-RELATED"/>
    <property type="match status" value="1"/>
</dbReference>
<feature type="transmembrane region" description="Helical" evidence="5">
    <location>
        <begin position="224"/>
        <end position="242"/>
    </location>
</feature>
<protein>
    <submittedName>
        <fullName evidence="7">O-antigen ligase</fullName>
    </submittedName>
</protein>
<keyword evidence="8" id="KW-1185">Reference proteome</keyword>
<proteinExistence type="predicted"/>
<dbReference type="PANTHER" id="PTHR37422">
    <property type="entry name" value="TEICHURONIC ACID BIOSYNTHESIS PROTEIN TUAE"/>
    <property type="match status" value="1"/>
</dbReference>
<feature type="transmembrane region" description="Helical" evidence="5">
    <location>
        <begin position="180"/>
        <end position="197"/>
    </location>
</feature>
<keyword evidence="7" id="KW-0436">Ligase</keyword>
<dbReference type="InterPro" id="IPR007016">
    <property type="entry name" value="O-antigen_ligase-rel_domated"/>
</dbReference>
<evidence type="ECO:0000313" key="7">
    <source>
        <dbReference type="EMBL" id="PYE55913.1"/>
    </source>
</evidence>
<dbReference type="InterPro" id="IPR051533">
    <property type="entry name" value="WaaL-like"/>
</dbReference>
<reference evidence="7 8" key="1">
    <citation type="submission" date="2018-06" db="EMBL/GenBank/DDBJ databases">
        <title>Genomic Encyclopedia of Type Strains, Phase IV (KMG-IV): sequencing the most valuable type-strain genomes for metagenomic binning, comparative biology and taxonomic classification.</title>
        <authorList>
            <person name="Goeker M."/>
        </authorList>
    </citation>
    <scope>NUCLEOTIDE SEQUENCE [LARGE SCALE GENOMIC DNA]</scope>
    <source>
        <strain evidence="7 8">DSM 18048</strain>
    </source>
</reference>
<dbReference type="AlphaFoldDB" id="A0A318SML1"/>
<comment type="subcellular location">
    <subcellularLocation>
        <location evidence="1">Membrane</location>
        <topology evidence="1">Multi-pass membrane protein</topology>
    </subcellularLocation>
</comment>
<evidence type="ECO:0000256" key="1">
    <source>
        <dbReference type="ARBA" id="ARBA00004141"/>
    </source>
</evidence>
<dbReference type="GO" id="GO:0016874">
    <property type="term" value="F:ligase activity"/>
    <property type="evidence" value="ECO:0007669"/>
    <property type="project" value="UniProtKB-KW"/>
</dbReference>
<feature type="transmembrane region" description="Helical" evidence="5">
    <location>
        <begin position="154"/>
        <end position="173"/>
    </location>
</feature>
<dbReference type="Pfam" id="PF04932">
    <property type="entry name" value="Wzy_C"/>
    <property type="match status" value="1"/>
</dbReference>
<feature type="transmembrane region" description="Helical" evidence="5">
    <location>
        <begin position="93"/>
        <end position="113"/>
    </location>
</feature>
<evidence type="ECO:0000256" key="5">
    <source>
        <dbReference type="SAM" id="Phobius"/>
    </source>
</evidence>
<accession>A0A318SML1</accession>
<evidence type="ECO:0000259" key="6">
    <source>
        <dbReference type="Pfam" id="PF04932"/>
    </source>
</evidence>
<comment type="caution">
    <text evidence="7">The sequence shown here is derived from an EMBL/GenBank/DDBJ whole genome shotgun (WGS) entry which is preliminary data.</text>
</comment>
<name>A0A318SML1_9DEIO</name>
<keyword evidence="3 5" id="KW-1133">Transmembrane helix</keyword>
<dbReference type="GO" id="GO:0016020">
    <property type="term" value="C:membrane"/>
    <property type="evidence" value="ECO:0007669"/>
    <property type="project" value="UniProtKB-SubCell"/>
</dbReference>